<organism evidence="2 3">
    <name type="scientific">Sporothrix epigloea</name>
    <dbReference type="NCBI Taxonomy" id="1892477"/>
    <lineage>
        <taxon>Eukaryota</taxon>
        <taxon>Fungi</taxon>
        <taxon>Dikarya</taxon>
        <taxon>Ascomycota</taxon>
        <taxon>Pezizomycotina</taxon>
        <taxon>Sordariomycetes</taxon>
        <taxon>Sordariomycetidae</taxon>
        <taxon>Ophiostomatales</taxon>
        <taxon>Ophiostomataceae</taxon>
        <taxon>Sporothrix</taxon>
    </lineage>
</organism>
<feature type="region of interest" description="Disordered" evidence="1">
    <location>
        <begin position="1"/>
        <end position="52"/>
    </location>
</feature>
<feature type="region of interest" description="Disordered" evidence="1">
    <location>
        <begin position="132"/>
        <end position="226"/>
    </location>
</feature>
<gene>
    <name evidence="2" type="ORF">SEPCBS57363_004697</name>
</gene>
<proteinExistence type="predicted"/>
<keyword evidence="3" id="KW-1185">Reference proteome</keyword>
<comment type="caution">
    <text evidence="2">The sequence shown here is derived from an EMBL/GenBank/DDBJ whole genome shotgun (WGS) entry which is preliminary data.</text>
</comment>
<sequence length="226" mass="23798">MASDSMDIEPQLDAATTNTSSPPILPGLRQSRHAIWSSSGSKRTRDDSPSPCRQVRLVSASDANTTLMRSTSCYEERELVRNISDALARRDYDALVKAAVSFKTMMSPDLVAADLGREYAFNSSNNKPAAAAPAAAQEAAKVPTEGTKKISKSQKKKDRKKARNAAASSAKNVPGASTDVEMTGYDTPSPVTSAKVSEKPASARQSPAASTTSGNAAITPRHAAAK</sequence>
<feature type="non-terminal residue" evidence="2">
    <location>
        <position position="226"/>
    </location>
</feature>
<evidence type="ECO:0000313" key="3">
    <source>
        <dbReference type="Proteomes" id="UP001642501"/>
    </source>
</evidence>
<reference evidence="2 3" key="1">
    <citation type="submission" date="2024-01" db="EMBL/GenBank/DDBJ databases">
        <authorList>
            <person name="Allen C."/>
            <person name="Tagirdzhanova G."/>
        </authorList>
    </citation>
    <scope>NUCLEOTIDE SEQUENCE [LARGE SCALE GENOMIC DNA]</scope>
    <source>
        <strain evidence="2 3">CBS 573.63</strain>
    </source>
</reference>
<dbReference type="Proteomes" id="UP001642501">
    <property type="component" value="Unassembled WGS sequence"/>
</dbReference>
<name>A0ABP0DTH6_9PEZI</name>
<accession>A0ABP0DTH6</accession>
<dbReference type="EMBL" id="CAWUOM010000091">
    <property type="protein sequence ID" value="CAK7271584.1"/>
    <property type="molecule type" value="Genomic_DNA"/>
</dbReference>
<feature type="compositionally biased region" description="Polar residues" evidence="1">
    <location>
        <begin position="203"/>
        <end position="216"/>
    </location>
</feature>
<feature type="compositionally biased region" description="Basic residues" evidence="1">
    <location>
        <begin position="149"/>
        <end position="163"/>
    </location>
</feature>
<protein>
    <submittedName>
        <fullName evidence="2">Uncharacterized protein</fullName>
    </submittedName>
</protein>
<evidence type="ECO:0000313" key="2">
    <source>
        <dbReference type="EMBL" id="CAK7271584.1"/>
    </source>
</evidence>
<evidence type="ECO:0000256" key="1">
    <source>
        <dbReference type="SAM" id="MobiDB-lite"/>
    </source>
</evidence>